<name>A0A4Q1BD57_TREME</name>
<dbReference type="AlphaFoldDB" id="A0A4Q1BD57"/>
<reference evidence="1 2" key="1">
    <citation type="submission" date="2016-06" db="EMBL/GenBank/DDBJ databases">
        <title>Evolution of pathogenesis and genome organization in the Tremellales.</title>
        <authorList>
            <person name="Cuomo C."/>
            <person name="Litvintseva A."/>
            <person name="Heitman J."/>
            <person name="Chen Y."/>
            <person name="Sun S."/>
            <person name="Springer D."/>
            <person name="Dromer F."/>
            <person name="Young S."/>
            <person name="Zeng Q."/>
            <person name="Chapman S."/>
            <person name="Gujja S."/>
            <person name="Saif S."/>
            <person name="Birren B."/>
        </authorList>
    </citation>
    <scope>NUCLEOTIDE SEQUENCE [LARGE SCALE GENOMIC DNA]</scope>
    <source>
        <strain evidence="1 2">ATCC 28783</strain>
    </source>
</reference>
<dbReference type="EMBL" id="SDIL01000121">
    <property type="protein sequence ID" value="RXK35796.1"/>
    <property type="molecule type" value="Genomic_DNA"/>
</dbReference>
<accession>A0A4Q1BD57</accession>
<evidence type="ECO:0000313" key="2">
    <source>
        <dbReference type="Proteomes" id="UP000289152"/>
    </source>
</evidence>
<keyword evidence="2" id="KW-1185">Reference proteome</keyword>
<proteinExistence type="predicted"/>
<dbReference type="Proteomes" id="UP000289152">
    <property type="component" value="Unassembled WGS sequence"/>
</dbReference>
<sequence length="196" mass="22240">MRKRWVRKFKDLVPLYLQAPPHVWMHALYHLGQNEGQNAVREWAESHRSSLSIYRLAPPPTPLVIPVPANTSHIQVKNLVIHIPNAFSTEVGREILEAWDSSNAARPKGYSGCSACHASNNDEHTDDLIYQQVLHLLEWKRYSKEIFTTRDTKQEGDEEAVYQLILLCSTIAKLLGPQAKSLVKQLDPGTLNPVTE</sequence>
<gene>
    <name evidence="1" type="ORF">M231_06935</name>
</gene>
<dbReference type="InParanoid" id="A0A4Q1BD57"/>
<comment type="caution">
    <text evidence="1">The sequence shown here is derived from an EMBL/GenBank/DDBJ whole genome shotgun (WGS) entry which is preliminary data.</text>
</comment>
<protein>
    <submittedName>
        <fullName evidence="1">Uncharacterized protein</fullName>
    </submittedName>
</protein>
<evidence type="ECO:0000313" key="1">
    <source>
        <dbReference type="EMBL" id="RXK35796.1"/>
    </source>
</evidence>
<organism evidence="1 2">
    <name type="scientific">Tremella mesenterica</name>
    <name type="common">Jelly fungus</name>
    <dbReference type="NCBI Taxonomy" id="5217"/>
    <lineage>
        <taxon>Eukaryota</taxon>
        <taxon>Fungi</taxon>
        <taxon>Dikarya</taxon>
        <taxon>Basidiomycota</taxon>
        <taxon>Agaricomycotina</taxon>
        <taxon>Tremellomycetes</taxon>
        <taxon>Tremellales</taxon>
        <taxon>Tremellaceae</taxon>
        <taxon>Tremella</taxon>
    </lineage>
</organism>
<dbReference type="VEuPathDB" id="FungiDB:TREMEDRAFT_64076"/>